<dbReference type="InterPro" id="IPR033799">
    <property type="entry name" value="CdiA_EC869-like"/>
</dbReference>
<proteinExistence type="predicted"/>
<evidence type="ECO:0000313" key="2">
    <source>
        <dbReference type="EMBL" id="MCY7008667.1"/>
    </source>
</evidence>
<dbReference type="CDD" id="cd13444">
    <property type="entry name" value="CDI_toxin_EC869_like"/>
    <property type="match status" value="1"/>
</dbReference>
<feature type="domain" description="CdiA toxin EC869-like" evidence="1">
    <location>
        <begin position="112"/>
        <end position="214"/>
    </location>
</feature>
<organism evidence="2 3">
    <name type="scientific">Fusobacterium simiae</name>
    <dbReference type="NCBI Taxonomy" id="855"/>
    <lineage>
        <taxon>Bacteria</taxon>
        <taxon>Fusobacteriati</taxon>
        <taxon>Fusobacteriota</taxon>
        <taxon>Fusobacteriia</taxon>
        <taxon>Fusobacteriales</taxon>
        <taxon>Fusobacteriaceae</taxon>
        <taxon>Fusobacterium</taxon>
    </lineage>
</organism>
<dbReference type="EMBL" id="JAOXXL010000026">
    <property type="protein sequence ID" value="MCY7008667.1"/>
    <property type="molecule type" value="Genomic_DNA"/>
</dbReference>
<evidence type="ECO:0000313" key="3">
    <source>
        <dbReference type="Proteomes" id="UP001062738"/>
    </source>
</evidence>
<reference evidence="2" key="1">
    <citation type="submission" date="2022-09" db="EMBL/GenBank/DDBJ databases">
        <authorList>
            <person name="Zoaiter M."/>
        </authorList>
    </citation>
    <scope>NUCLEOTIDE SEQUENCE</scope>
    <source>
        <strain evidence="2">DSM 19848</strain>
    </source>
</reference>
<sequence length="220" mass="24543">MYSNQYYEITDKGKVKISAEDVIKFKNPVTKSDGNDLIFGGIKKSEDIPAEKGIFKKVKDKMNGMVDTLTGKSKTQRQLESLRIKSEVKDLGFQVDGTSPTGFDIDEALKNNLGRTFKTFDEYDDVTKTATSVKSIGLDSKTYTSGSGLSSKLNSNLKDIKDFTEYELGDIYLSKDMIDKNVLKLVINNKPLNKSQMENLKKVVDNATKEGIKVEAIILK</sequence>
<dbReference type="RefSeq" id="WP_265152494.1">
    <property type="nucleotide sequence ID" value="NZ_JAOXXL010000026.1"/>
</dbReference>
<dbReference type="Proteomes" id="UP001062738">
    <property type="component" value="Unassembled WGS sequence"/>
</dbReference>
<protein>
    <recommendedName>
        <fullName evidence="1">CdiA toxin EC869-like domain-containing protein</fullName>
    </recommendedName>
</protein>
<keyword evidence="3" id="KW-1185">Reference proteome</keyword>
<dbReference type="Pfam" id="PF21111">
    <property type="entry name" value="CDI_toxin_EC869_like"/>
    <property type="match status" value="1"/>
</dbReference>
<accession>A0ABT4DJ82</accession>
<gene>
    <name evidence="2" type="ORF">OCK72_08445</name>
</gene>
<evidence type="ECO:0000259" key="1">
    <source>
        <dbReference type="Pfam" id="PF21111"/>
    </source>
</evidence>
<dbReference type="Gene3D" id="3.40.1350.110">
    <property type="match status" value="1"/>
</dbReference>
<name>A0ABT4DJ82_FUSSI</name>
<comment type="caution">
    <text evidence="2">The sequence shown here is derived from an EMBL/GenBank/DDBJ whole genome shotgun (WGS) entry which is preliminary data.</text>
</comment>